<dbReference type="GO" id="GO:0070095">
    <property type="term" value="F:fructose-6-phosphate binding"/>
    <property type="evidence" value="ECO:0007669"/>
    <property type="project" value="TreeGrafter"/>
</dbReference>
<dbReference type="PIRSF" id="PIRSF000532">
    <property type="entry name" value="ATP_PFK_prok"/>
    <property type="match status" value="1"/>
</dbReference>
<evidence type="ECO:0000313" key="15">
    <source>
        <dbReference type="EMBL" id="HIR61354.1"/>
    </source>
</evidence>
<dbReference type="SUPFAM" id="SSF53784">
    <property type="entry name" value="Phosphofructokinase"/>
    <property type="match status" value="1"/>
</dbReference>
<dbReference type="InterPro" id="IPR012003">
    <property type="entry name" value="ATP_PFK_prok-type"/>
</dbReference>
<dbReference type="PRINTS" id="PR00476">
    <property type="entry name" value="PHFRCTKINASE"/>
</dbReference>
<reference evidence="15" key="1">
    <citation type="submission" date="2020-10" db="EMBL/GenBank/DDBJ databases">
        <authorList>
            <person name="Gilroy R."/>
        </authorList>
    </citation>
    <scope>NUCLEOTIDE SEQUENCE</scope>
    <source>
        <strain evidence="15">CHK189-12415</strain>
    </source>
</reference>
<dbReference type="GO" id="GO:0005524">
    <property type="term" value="F:ATP binding"/>
    <property type="evidence" value="ECO:0007669"/>
    <property type="project" value="UniProtKB-KW"/>
</dbReference>
<evidence type="ECO:0000256" key="1">
    <source>
        <dbReference type="ARBA" id="ARBA00001946"/>
    </source>
</evidence>
<evidence type="ECO:0000256" key="2">
    <source>
        <dbReference type="ARBA" id="ARBA00004496"/>
    </source>
</evidence>
<evidence type="ECO:0000256" key="7">
    <source>
        <dbReference type="ARBA" id="ARBA00022723"/>
    </source>
</evidence>
<reference evidence="15" key="2">
    <citation type="journal article" date="2021" name="PeerJ">
        <title>Extensive microbial diversity within the chicken gut microbiome revealed by metagenomics and culture.</title>
        <authorList>
            <person name="Gilroy R."/>
            <person name="Ravi A."/>
            <person name="Getino M."/>
            <person name="Pursley I."/>
            <person name="Horton D.L."/>
            <person name="Alikhan N.F."/>
            <person name="Baker D."/>
            <person name="Gharbi K."/>
            <person name="Hall N."/>
            <person name="Watson M."/>
            <person name="Adriaenssens E.M."/>
            <person name="Foster-Nyarko E."/>
            <person name="Jarju S."/>
            <person name="Secka A."/>
            <person name="Antonio M."/>
            <person name="Oren A."/>
            <person name="Chaudhuri R.R."/>
            <person name="La Ragione R."/>
            <person name="Hildebrand F."/>
            <person name="Pallen M.J."/>
        </authorList>
    </citation>
    <scope>NUCLEOTIDE SEQUENCE</scope>
    <source>
        <strain evidence="15">CHK189-12415</strain>
    </source>
</reference>
<dbReference type="InterPro" id="IPR000023">
    <property type="entry name" value="Phosphofructokinase_dom"/>
</dbReference>
<dbReference type="Proteomes" id="UP000824241">
    <property type="component" value="Unassembled WGS sequence"/>
</dbReference>
<dbReference type="PANTHER" id="PTHR13697:SF52">
    <property type="entry name" value="ATP-DEPENDENT 6-PHOSPHOFRUCTOKINASE 3"/>
    <property type="match status" value="1"/>
</dbReference>
<comment type="cofactor">
    <cofactor evidence="1">
        <name>Mg(2+)</name>
        <dbReference type="ChEBI" id="CHEBI:18420"/>
    </cofactor>
</comment>
<evidence type="ECO:0000256" key="9">
    <source>
        <dbReference type="ARBA" id="ARBA00022777"/>
    </source>
</evidence>
<dbReference type="GO" id="GO:0048029">
    <property type="term" value="F:monosaccharide binding"/>
    <property type="evidence" value="ECO:0007669"/>
    <property type="project" value="TreeGrafter"/>
</dbReference>
<dbReference type="PANTHER" id="PTHR13697">
    <property type="entry name" value="PHOSPHOFRUCTOKINASE"/>
    <property type="match status" value="1"/>
</dbReference>
<dbReference type="Pfam" id="PF00365">
    <property type="entry name" value="PFK"/>
    <property type="match status" value="1"/>
</dbReference>
<organism evidence="15 16">
    <name type="scientific">Candidatus Faecivivens stercoravium</name>
    <dbReference type="NCBI Taxonomy" id="2840803"/>
    <lineage>
        <taxon>Bacteria</taxon>
        <taxon>Bacillati</taxon>
        <taxon>Bacillota</taxon>
        <taxon>Clostridia</taxon>
        <taxon>Eubacteriales</taxon>
        <taxon>Oscillospiraceae</taxon>
        <taxon>Oscillospiraceae incertae sedis</taxon>
        <taxon>Candidatus Faecivivens</taxon>
    </lineage>
</organism>
<dbReference type="PROSITE" id="PS00433">
    <property type="entry name" value="PHOSPHOFRUCTOKINASE"/>
    <property type="match status" value="1"/>
</dbReference>
<evidence type="ECO:0000256" key="3">
    <source>
        <dbReference type="ARBA" id="ARBA00004679"/>
    </source>
</evidence>
<dbReference type="AlphaFoldDB" id="A0A9D1DYX9"/>
<dbReference type="EC" id="2.7.1.11" evidence="4"/>
<keyword evidence="12" id="KW-0324">Glycolysis</keyword>
<evidence type="ECO:0000256" key="13">
    <source>
        <dbReference type="ARBA" id="ARBA00038478"/>
    </source>
</evidence>
<evidence type="ECO:0000256" key="6">
    <source>
        <dbReference type="ARBA" id="ARBA00022679"/>
    </source>
</evidence>
<dbReference type="GO" id="GO:0042802">
    <property type="term" value="F:identical protein binding"/>
    <property type="evidence" value="ECO:0007669"/>
    <property type="project" value="TreeGrafter"/>
</dbReference>
<keyword evidence="10" id="KW-0067">ATP-binding</keyword>
<evidence type="ECO:0000256" key="4">
    <source>
        <dbReference type="ARBA" id="ARBA00012055"/>
    </source>
</evidence>
<dbReference type="EMBL" id="DVHA01000233">
    <property type="protein sequence ID" value="HIR61354.1"/>
    <property type="molecule type" value="Genomic_DNA"/>
</dbReference>
<sequence length="358" mass="38519">MKRIGFLTSGGDCQGLNPAMRGVTETLCTALGEKNVEFYGFEDGYKGLIYGRYRKMTRADFAGIQNMGGTILGTSREPFKYIQVINPETGLDKVKEMKKTYAKLKLDCLVVLGGNGSTKTANLLSSEGLNVVTLPKTIDNDIWGTDMTFGCHTAVEIATEAIDRTRTTAASHSRTFLVEIMGHKVGWLALQAGIAGGADAILLPEIPYSVNKVASLIKKNAKNGRKYSIIVVAEGAMTKEEAKMSKKERAAHFAETGIASDRLAKALAGKVEGEIRCVVPGHTQRGGNPCAYDRRFATELGAAAGQLILDEHYGFMVALKGDKLEPVPLSEVAGKLKYVPVDGEEVKYAKALGISFAD</sequence>
<dbReference type="Gene3D" id="3.40.50.460">
    <property type="entry name" value="Phosphofructokinase domain"/>
    <property type="match status" value="1"/>
</dbReference>
<dbReference type="InterPro" id="IPR035966">
    <property type="entry name" value="PKF_sf"/>
</dbReference>
<keyword evidence="7" id="KW-0479">Metal-binding</keyword>
<feature type="domain" description="Phosphofructokinase" evidence="14">
    <location>
        <begin position="3"/>
        <end position="307"/>
    </location>
</feature>
<comment type="caution">
    <text evidence="15">The sequence shown here is derived from an EMBL/GenBank/DDBJ whole genome shotgun (WGS) entry which is preliminary data.</text>
</comment>
<evidence type="ECO:0000259" key="14">
    <source>
        <dbReference type="Pfam" id="PF00365"/>
    </source>
</evidence>
<evidence type="ECO:0000256" key="12">
    <source>
        <dbReference type="ARBA" id="ARBA00023152"/>
    </source>
</evidence>
<keyword evidence="5" id="KW-0963">Cytoplasm</keyword>
<comment type="pathway">
    <text evidence="3">Carbohydrate degradation; glycolysis; D-glyceraldehyde 3-phosphate and glycerone phosphate from D-glucose: step 3/4.</text>
</comment>
<keyword evidence="8" id="KW-0547">Nucleotide-binding</keyword>
<gene>
    <name evidence="15" type="ORF">IAB37_07265</name>
</gene>
<name>A0A9D1DYX9_9FIRM</name>
<keyword evidence="11" id="KW-0460">Magnesium</keyword>
<evidence type="ECO:0000256" key="5">
    <source>
        <dbReference type="ARBA" id="ARBA00022490"/>
    </source>
</evidence>
<dbReference type="GO" id="GO:0030388">
    <property type="term" value="P:fructose 1,6-bisphosphate metabolic process"/>
    <property type="evidence" value="ECO:0007669"/>
    <property type="project" value="TreeGrafter"/>
</dbReference>
<dbReference type="GO" id="GO:0006002">
    <property type="term" value="P:fructose 6-phosphate metabolic process"/>
    <property type="evidence" value="ECO:0007669"/>
    <property type="project" value="InterPro"/>
</dbReference>
<protein>
    <recommendedName>
        <fullName evidence="4">6-phosphofructokinase</fullName>
        <ecNumber evidence="4">2.7.1.11</ecNumber>
    </recommendedName>
</protein>
<dbReference type="Gene3D" id="3.40.50.450">
    <property type="match status" value="1"/>
</dbReference>
<dbReference type="GO" id="GO:0005945">
    <property type="term" value="C:6-phosphofructokinase complex"/>
    <property type="evidence" value="ECO:0007669"/>
    <property type="project" value="TreeGrafter"/>
</dbReference>
<dbReference type="GO" id="GO:0046872">
    <property type="term" value="F:metal ion binding"/>
    <property type="evidence" value="ECO:0007669"/>
    <property type="project" value="UniProtKB-KW"/>
</dbReference>
<accession>A0A9D1DYX9</accession>
<dbReference type="GO" id="GO:0061621">
    <property type="term" value="P:canonical glycolysis"/>
    <property type="evidence" value="ECO:0007669"/>
    <property type="project" value="TreeGrafter"/>
</dbReference>
<dbReference type="FunFam" id="3.40.50.460:FF:000002">
    <property type="entry name" value="ATP-dependent 6-phosphofructokinase"/>
    <property type="match status" value="1"/>
</dbReference>
<dbReference type="GO" id="GO:0016208">
    <property type="term" value="F:AMP binding"/>
    <property type="evidence" value="ECO:0007669"/>
    <property type="project" value="TreeGrafter"/>
</dbReference>
<comment type="subcellular location">
    <subcellularLocation>
        <location evidence="2">Cytoplasm</location>
    </subcellularLocation>
</comment>
<keyword evidence="6" id="KW-0808">Transferase</keyword>
<dbReference type="NCBIfam" id="NF002872">
    <property type="entry name" value="PRK03202.1"/>
    <property type="match status" value="1"/>
</dbReference>
<dbReference type="InterPro" id="IPR015912">
    <property type="entry name" value="Phosphofructokinase_CS"/>
</dbReference>
<keyword evidence="9" id="KW-0418">Kinase</keyword>
<dbReference type="GO" id="GO:0003872">
    <property type="term" value="F:6-phosphofructokinase activity"/>
    <property type="evidence" value="ECO:0007669"/>
    <property type="project" value="UniProtKB-EC"/>
</dbReference>
<evidence type="ECO:0000313" key="16">
    <source>
        <dbReference type="Proteomes" id="UP000824241"/>
    </source>
</evidence>
<proteinExistence type="inferred from homology"/>
<evidence type="ECO:0000256" key="11">
    <source>
        <dbReference type="ARBA" id="ARBA00022842"/>
    </source>
</evidence>
<comment type="similarity">
    <text evidence="13">Belongs to the phosphofructokinase type A (PFKA) family.</text>
</comment>
<dbReference type="InterPro" id="IPR022953">
    <property type="entry name" value="ATP_PFK"/>
</dbReference>
<evidence type="ECO:0000256" key="8">
    <source>
        <dbReference type="ARBA" id="ARBA00022741"/>
    </source>
</evidence>
<evidence type="ECO:0000256" key="10">
    <source>
        <dbReference type="ARBA" id="ARBA00022840"/>
    </source>
</evidence>